<evidence type="ECO:0000313" key="1">
    <source>
        <dbReference type="EMBL" id="GDY74087.1"/>
    </source>
</evidence>
<accession>A0A4D4MSH3</accession>
<sequence length="140" mass="16148">MQKVAFIPIAWETHVFPDLRTPGQRVIDQRLVDTSHACVALFWMKYGGAIDGTSGTEHEIDRFCAANKRVMAYFCRRKRDPFDAHHYADDIRRVEELRKRMQSLGITGKYSSRQELKRKLLDALDDVAIEHSQQKGSNSP</sequence>
<dbReference type="AlphaFoldDB" id="A0A4D4MSH3"/>
<comment type="caution">
    <text evidence="1">The sequence shown here is derived from an EMBL/GenBank/DDBJ whole genome shotgun (WGS) entry which is preliminary data.</text>
</comment>
<protein>
    <recommendedName>
        <fullName evidence="3">DUF4062 domain-containing protein</fullName>
    </recommendedName>
</protein>
<evidence type="ECO:0000313" key="2">
    <source>
        <dbReference type="Proteomes" id="UP000299211"/>
    </source>
</evidence>
<gene>
    <name evidence="1" type="ORF">SAV31267_035720</name>
</gene>
<evidence type="ECO:0008006" key="3">
    <source>
        <dbReference type="Google" id="ProtNLM"/>
    </source>
</evidence>
<reference evidence="1 2" key="1">
    <citation type="submission" date="2019-04" db="EMBL/GenBank/DDBJ databases">
        <title>Draft genome sequences of Streptomyces avermitilis ATCC 31267.</title>
        <authorList>
            <person name="Komaki H."/>
            <person name="Tamura T."/>
            <person name="Hosoyama A."/>
        </authorList>
    </citation>
    <scope>NUCLEOTIDE SEQUENCE [LARGE SCALE GENOMIC DNA]</scope>
    <source>
        <strain evidence="1 2">ATCC 31267</strain>
    </source>
</reference>
<dbReference type="EMBL" id="BJHY01000001">
    <property type="protein sequence ID" value="GDY74087.1"/>
    <property type="molecule type" value="Genomic_DNA"/>
</dbReference>
<organism evidence="1 2">
    <name type="scientific">Streptomyces avermitilis</name>
    <dbReference type="NCBI Taxonomy" id="33903"/>
    <lineage>
        <taxon>Bacteria</taxon>
        <taxon>Bacillati</taxon>
        <taxon>Actinomycetota</taxon>
        <taxon>Actinomycetes</taxon>
        <taxon>Kitasatosporales</taxon>
        <taxon>Streptomycetaceae</taxon>
        <taxon>Streptomyces</taxon>
    </lineage>
</organism>
<proteinExistence type="predicted"/>
<name>A0A4D4MSH3_STRAX</name>
<dbReference type="Proteomes" id="UP000299211">
    <property type="component" value="Unassembled WGS sequence"/>
</dbReference>